<dbReference type="InterPro" id="IPR005112">
    <property type="entry name" value="dDENN_dom"/>
</dbReference>
<dbReference type="Proteomes" id="UP000681722">
    <property type="component" value="Unassembled WGS sequence"/>
</dbReference>
<feature type="region of interest" description="Disordered" evidence="2">
    <location>
        <begin position="25"/>
        <end position="48"/>
    </location>
</feature>
<dbReference type="Pfam" id="PF02141">
    <property type="entry name" value="DENN"/>
    <property type="match status" value="1"/>
</dbReference>
<dbReference type="Proteomes" id="UP000663829">
    <property type="component" value="Unassembled WGS sequence"/>
</dbReference>
<dbReference type="Pfam" id="PF03455">
    <property type="entry name" value="dDENN"/>
    <property type="match status" value="1"/>
</dbReference>
<dbReference type="AlphaFoldDB" id="A0A814F681"/>
<dbReference type="InterPro" id="IPR001194">
    <property type="entry name" value="cDENN_dom"/>
</dbReference>
<keyword evidence="1" id="KW-0344">Guanine-nucleotide releasing factor</keyword>
<feature type="compositionally biased region" description="Polar residues" evidence="2">
    <location>
        <begin position="31"/>
        <end position="48"/>
    </location>
</feature>
<dbReference type="PROSITE" id="PS50211">
    <property type="entry name" value="DENN"/>
    <property type="match status" value="1"/>
</dbReference>
<dbReference type="Pfam" id="PF03456">
    <property type="entry name" value="uDENN"/>
    <property type="match status" value="1"/>
</dbReference>
<evidence type="ECO:0000259" key="4">
    <source>
        <dbReference type="PROSITE" id="PS51498"/>
    </source>
</evidence>
<feature type="compositionally biased region" description="Low complexity" evidence="2">
    <location>
        <begin position="778"/>
        <end position="793"/>
    </location>
</feature>
<dbReference type="SMART" id="SM00800">
    <property type="entry name" value="uDENN"/>
    <property type="match status" value="1"/>
</dbReference>
<dbReference type="InterPro" id="IPR037516">
    <property type="entry name" value="Tripartite_DENN"/>
</dbReference>
<feature type="domain" description="MABP" evidence="4">
    <location>
        <begin position="54"/>
        <end position="213"/>
    </location>
</feature>
<dbReference type="Gene3D" id="3.40.50.11500">
    <property type="match status" value="1"/>
</dbReference>
<dbReference type="OrthoDB" id="75250at2759"/>
<dbReference type="InterPro" id="IPR005113">
    <property type="entry name" value="uDENN_dom"/>
</dbReference>
<dbReference type="EMBL" id="CAJOBC010002790">
    <property type="protein sequence ID" value="CAF3751425.1"/>
    <property type="molecule type" value="Genomic_DNA"/>
</dbReference>
<dbReference type="Gene3D" id="2.100.10.50">
    <property type="match status" value="1"/>
</dbReference>
<evidence type="ECO:0000313" key="6">
    <source>
        <dbReference type="EMBL" id="CAF3751425.1"/>
    </source>
</evidence>
<evidence type="ECO:0000259" key="3">
    <source>
        <dbReference type="PROSITE" id="PS50211"/>
    </source>
</evidence>
<feature type="region of interest" description="Disordered" evidence="2">
    <location>
        <begin position="765"/>
        <end position="825"/>
    </location>
</feature>
<reference evidence="5" key="1">
    <citation type="submission" date="2021-02" db="EMBL/GenBank/DDBJ databases">
        <authorList>
            <person name="Nowell W R."/>
        </authorList>
    </citation>
    <scope>NUCLEOTIDE SEQUENCE</scope>
</reference>
<dbReference type="InterPro" id="IPR051696">
    <property type="entry name" value="DENN_Domain_GEFs"/>
</dbReference>
<name>A0A814F681_9BILA</name>
<accession>A0A814F681</accession>
<evidence type="ECO:0000256" key="1">
    <source>
        <dbReference type="ARBA" id="ARBA00022658"/>
    </source>
</evidence>
<dbReference type="SMART" id="SM00799">
    <property type="entry name" value="DENN"/>
    <property type="match status" value="1"/>
</dbReference>
<gene>
    <name evidence="5" type="ORF">GPM918_LOCUS12631</name>
    <name evidence="6" type="ORF">SRO942_LOCUS12631</name>
</gene>
<dbReference type="InterPro" id="IPR043153">
    <property type="entry name" value="DENN_C"/>
</dbReference>
<dbReference type="SMART" id="SM00801">
    <property type="entry name" value="dDENN"/>
    <property type="match status" value="1"/>
</dbReference>
<dbReference type="PANTHER" id="PTHR12296">
    <property type="entry name" value="DENN DOMAIN-CONTAINING PROTEIN 4"/>
    <property type="match status" value="1"/>
</dbReference>
<dbReference type="GO" id="GO:0005085">
    <property type="term" value="F:guanyl-nucleotide exchange factor activity"/>
    <property type="evidence" value="ECO:0007669"/>
    <property type="project" value="UniProtKB-KW"/>
</dbReference>
<dbReference type="GO" id="GO:0032483">
    <property type="term" value="P:regulation of Rab protein signal transduction"/>
    <property type="evidence" value="ECO:0007669"/>
    <property type="project" value="TreeGrafter"/>
</dbReference>
<evidence type="ECO:0000313" key="5">
    <source>
        <dbReference type="EMBL" id="CAF0978663.1"/>
    </source>
</evidence>
<sequence>MDDKRIVDYFALVGIGPEIERDLVPNDEYHSSTTPKNHSNTNSLNGYDLTPQYQQPIVDIAVIDRTYGEGTPAGYDIISQTPTGLSANLNHGGLRNHEMYICFRRGRDKSPITDIGVLFEGREKVMENVSVIETTPHGYPANVFSSSFSKERTLITYRRATSNILCNTLAVTDICVIIESKGEVPPHSYNKIHKNLNRSMLGSHIYLCYKKSVIYPKRIKYKPKLLYCYPSSKEFPDKTSMFCFPMGAYIEQWPVKATQTMTPTFSTFLLNSKMYGACISYYEQYISHQNLTKYELENQLEFVNSEQQQLYVSTCIVLFSRNAFFDTFRRFLFTIYHLILTSNILTCTMPQDANLREQFLFNQSPLLRQYLKHFFYDIPFPSPSKPRIFVQYEEPLLLVLPEENGLPQNGASFLDLLKNLGTDNTLTLFLYALLESKLLIHSLRSSVLTGVVEAVNSMLFPFQWQCPYIPLCPLTLSDVFSAPLPFIIGIDSRYFDMCEPPFDVICVDLDTNSITGGNDEQKHWNIKMFPKKPYRLLRQSLEEIETHLLDQYHQRLYELRSRLKRNRNDFEIRIQMLQMERTIENRIREVFLRFMCTILHGYNKYLKPILRRPNQLSTDANMLFQFDTFLHTRDSSYRIFYNYLLKTQMFIRFIEECSFSSSSTLISNSLTNSTNTPNTNFYDNNYSLAFFDDCCTKLKQYIESNNMILSEQPHLLDINNSTAFLNDKTILILPEFLDHSRMSTNGKGENHLSDTDENQRLLSKRRHTTQNDSLPLNTATTATASRMSSTTSSHHYSQPNQSLSTTPLKIIPNSPMVKRSKFERDKCQKVSKKEFYYEKAK</sequence>
<dbReference type="PROSITE" id="PS51498">
    <property type="entry name" value="MABP"/>
    <property type="match status" value="1"/>
</dbReference>
<dbReference type="InterPro" id="IPR023341">
    <property type="entry name" value="MABP"/>
</dbReference>
<feature type="domain" description="UDENN" evidence="3">
    <location>
        <begin position="205"/>
        <end position="664"/>
    </location>
</feature>
<dbReference type="GO" id="GO:0000813">
    <property type="term" value="C:ESCRT I complex"/>
    <property type="evidence" value="ECO:0007669"/>
    <property type="project" value="InterPro"/>
</dbReference>
<dbReference type="PANTHER" id="PTHR12296:SF30">
    <property type="entry name" value="DENN DOMAIN-CONTAINING PROTEIN CRAG"/>
    <property type="match status" value="1"/>
</dbReference>
<evidence type="ECO:0000256" key="2">
    <source>
        <dbReference type="SAM" id="MobiDB-lite"/>
    </source>
</evidence>
<feature type="compositionally biased region" description="Polar residues" evidence="2">
    <location>
        <begin position="794"/>
        <end position="807"/>
    </location>
</feature>
<dbReference type="EMBL" id="CAJNOQ010002790">
    <property type="protein sequence ID" value="CAF0978663.1"/>
    <property type="molecule type" value="Genomic_DNA"/>
</dbReference>
<comment type="caution">
    <text evidence="5">The sequence shown here is derived from an EMBL/GenBank/DDBJ whole genome shotgun (WGS) entry which is preliminary data.</text>
</comment>
<evidence type="ECO:0000313" key="7">
    <source>
        <dbReference type="Proteomes" id="UP000663829"/>
    </source>
</evidence>
<proteinExistence type="predicted"/>
<organism evidence="5 7">
    <name type="scientific">Didymodactylos carnosus</name>
    <dbReference type="NCBI Taxonomy" id="1234261"/>
    <lineage>
        <taxon>Eukaryota</taxon>
        <taxon>Metazoa</taxon>
        <taxon>Spiralia</taxon>
        <taxon>Gnathifera</taxon>
        <taxon>Rotifera</taxon>
        <taxon>Eurotatoria</taxon>
        <taxon>Bdelloidea</taxon>
        <taxon>Philodinida</taxon>
        <taxon>Philodinidae</taxon>
        <taxon>Didymodactylos</taxon>
    </lineage>
</organism>
<keyword evidence="7" id="KW-1185">Reference proteome</keyword>
<protein>
    <submittedName>
        <fullName evidence="5">Uncharacterized protein</fullName>
    </submittedName>
</protein>